<keyword evidence="4" id="KW-1185">Reference proteome</keyword>
<protein>
    <submittedName>
        <fullName evidence="3">Uncharacterized protein</fullName>
    </submittedName>
</protein>
<dbReference type="EMBL" id="CP138587">
    <property type="protein sequence ID" value="WPH02455.1"/>
    <property type="molecule type" value="Genomic_DNA"/>
</dbReference>
<evidence type="ECO:0000256" key="2">
    <source>
        <dbReference type="SAM" id="Phobius"/>
    </source>
</evidence>
<proteinExistence type="predicted"/>
<feature type="transmembrane region" description="Helical" evidence="2">
    <location>
        <begin position="169"/>
        <end position="191"/>
    </location>
</feature>
<evidence type="ECO:0000256" key="1">
    <source>
        <dbReference type="SAM" id="MobiDB-lite"/>
    </source>
</evidence>
<dbReference type="Pfam" id="PF11951">
    <property type="entry name" value="Fungal_trans_2"/>
    <property type="match status" value="1"/>
</dbReference>
<keyword evidence="2" id="KW-0812">Transmembrane</keyword>
<keyword evidence="2" id="KW-1133">Transmembrane helix</keyword>
<reference evidence="3 4" key="1">
    <citation type="submission" date="2023-11" db="EMBL/GenBank/DDBJ databases">
        <title>An acidophilic fungus is an integral part of prey digestion in a carnivorous sundew plant.</title>
        <authorList>
            <person name="Tsai I.J."/>
        </authorList>
    </citation>
    <scope>NUCLEOTIDE SEQUENCE [LARGE SCALE GENOMIC DNA]</scope>
    <source>
        <strain evidence="3">169a</strain>
    </source>
</reference>
<feature type="region of interest" description="Disordered" evidence="1">
    <location>
        <begin position="84"/>
        <end position="103"/>
    </location>
</feature>
<dbReference type="InterPro" id="IPR021858">
    <property type="entry name" value="Fun_TF"/>
</dbReference>
<evidence type="ECO:0000313" key="3">
    <source>
        <dbReference type="EMBL" id="WPH02455.1"/>
    </source>
</evidence>
<dbReference type="Proteomes" id="UP001303373">
    <property type="component" value="Chromosome 8"/>
</dbReference>
<dbReference type="PANTHER" id="PTHR37540">
    <property type="entry name" value="TRANSCRIPTION FACTOR (ACR-2), PUTATIVE-RELATED-RELATED"/>
    <property type="match status" value="1"/>
</dbReference>
<dbReference type="AlphaFoldDB" id="A0AAQ3M6X2"/>
<name>A0AAQ3M6X2_9PEZI</name>
<evidence type="ECO:0000313" key="4">
    <source>
        <dbReference type="Proteomes" id="UP001303373"/>
    </source>
</evidence>
<dbReference type="PANTHER" id="PTHR37540:SF5">
    <property type="entry name" value="TRANSCRIPTION FACTOR DOMAIN-CONTAINING PROTEIN"/>
    <property type="match status" value="1"/>
</dbReference>
<organism evidence="3 4">
    <name type="scientific">Acrodontium crateriforme</name>
    <dbReference type="NCBI Taxonomy" id="150365"/>
    <lineage>
        <taxon>Eukaryota</taxon>
        <taxon>Fungi</taxon>
        <taxon>Dikarya</taxon>
        <taxon>Ascomycota</taxon>
        <taxon>Pezizomycotina</taxon>
        <taxon>Dothideomycetes</taxon>
        <taxon>Dothideomycetidae</taxon>
        <taxon>Mycosphaerellales</taxon>
        <taxon>Teratosphaeriaceae</taxon>
        <taxon>Acrodontium</taxon>
    </lineage>
</organism>
<sequence>MNTMLETPRQTTQPPTLTQSMKTAVEPFVFVPITGNEAAKGRGATKRVVRAHVSRVQHAKNSAVNNRQNWTVRPYVHRADAVAAKRKPRTIASQKQKDDDDEVDDTVIKYKTTVPTLVAGAQLDDPFWSYPIEYKIELGPIFGHYIQNVAVEIPDIDGPNERGLLRRSWFPLAMTSAATMYAVLLMAASHYCIVCPNARGKIDLLYLKARALAEINAAFVDPEQSTSDALIGAVMKMAAYEAVFGESEVFVQHMKGLALMLKLRGGLSKLGLNGLLERMVVWIDLNASHVTGQKKRLLADEFATIATFTEPDPFHFAGIS</sequence>
<accession>A0AAQ3M6X2</accession>
<keyword evidence="2" id="KW-0472">Membrane</keyword>
<gene>
    <name evidence="3" type="ORF">R9X50_00531900</name>
</gene>